<dbReference type="RefSeq" id="WP_146836835.1">
    <property type="nucleotide sequence ID" value="NZ_CP042476.1"/>
</dbReference>
<dbReference type="AlphaFoldDB" id="A0A5B8YNI4"/>
<gene>
    <name evidence="1" type="ORF">FK178_14480</name>
</gene>
<sequence length="160" mass="18453">MKDIDFDQAGEITMQPEIQTDLLIFEIDQKDFVDPVTNRLKQVIRDTVRLEFLDDSYIQNDLEQVEFSFKYRNAFSQGFFNKISFLSENNALQHQVSFYIGGGSAGNPAVTEKIELIGPERIQIIKRSIKMVVEIEVLPNNEPFTGKLNFESKGLFSFQF</sequence>
<keyword evidence="2" id="KW-1185">Reference proteome</keyword>
<dbReference type="KEGG" id="anp:FK178_14480"/>
<evidence type="ECO:0000313" key="1">
    <source>
        <dbReference type="EMBL" id="QED38848.1"/>
    </source>
</evidence>
<organism evidence="1 2">
    <name type="scientific">Antarcticibacterium arcticum</name>
    <dbReference type="NCBI Taxonomy" id="2585771"/>
    <lineage>
        <taxon>Bacteria</taxon>
        <taxon>Pseudomonadati</taxon>
        <taxon>Bacteroidota</taxon>
        <taxon>Flavobacteriia</taxon>
        <taxon>Flavobacteriales</taxon>
        <taxon>Flavobacteriaceae</taxon>
        <taxon>Antarcticibacterium</taxon>
    </lineage>
</organism>
<dbReference type="OrthoDB" id="1448832at2"/>
<dbReference type="Proteomes" id="UP000321954">
    <property type="component" value="Chromosome"/>
</dbReference>
<protein>
    <submittedName>
        <fullName evidence="1">Uncharacterized protein</fullName>
    </submittedName>
</protein>
<accession>A0A5B8YNI4</accession>
<evidence type="ECO:0000313" key="2">
    <source>
        <dbReference type="Proteomes" id="UP000321954"/>
    </source>
</evidence>
<name>A0A5B8YNI4_9FLAO</name>
<reference evidence="1 2" key="1">
    <citation type="submission" date="2019-08" db="EMBL/GenBank/DDBJ databases">
        <title>Antarcticibacterium arcticum sp. nov., a bacterium isolated from marine sediment of the Canadian Beaufort Sea.</title>
        <authorList>
            <person name="Lee Y.M."/>
            <person name="Baek K."/>
            <person name="Lee D.-H."/>
            <person name="Shin S.C."/>
            <person name="Jin Y.K."/>
            <person name="Park Y."/>
        </authorList>
    </citation>
    <scope>NUCLEOTIDE SEQUENCE [LARGE SCALE GENOMIC DNA]</scope>
    <source>
        <strain evidence="1 2">PAMC 28998</strain>
    </source>
</reference>
<proteinExistence type="predicted"/>
<dbReference type="EMBL" id="CP042476">
    <property type="protein sequence ID" value="QED38848.1"/>
    <property type="molecule type" value="Genomic_DNA"/>
</dbReference>